<evidence type="ECO:0000256" key="3">
    <source>
        <dbReference type="ARBA" id="ARBA00022946"/>
    </source>
</evidence>
<dbReference type="PANTHER" id="PTHR13068:SF133">
    <property type="entry name" value="MITOCHONDRIAL TRANSCRIPTION TERMINATION FACTOR FAMILY PROTEIN"/>
    <property type="match status" value="1"/>
</dbReference>
<name>A0ABD2ZDD4_9GENT</name>
<keyword evidence="2" id="KW-0805">Transcription regulation</keyword>
<evidence type="ECO:0000256" key="2">
    <source>
        <dbReference type="ARBA" id="ARBA00022472"/>
    </source>
</evidence>
<comment type="similarity">
    <text evidence="1">Belongs to the mTERF family.</text>
</comment>
<evidence type="ECO:0000313" key="5">
    <source>
        <dbReference type="Proteomes" id="UP001630127"/>
    </source>
</evidence>
<dbReference type="Pfam" id="PF02536">
    <property type="entry name" value="mTERF"/>
    <property type="match status" value="1"/>
</dbReference>
<evidence type="ECO:0000256" key="1">
    <source>
        <dbReference type="ARBA" id="ARBA00007692"/>
    </source>
</evidence>
<proteinExistence type="inferred from homology"/>
<keyword evidence="3" id="KW-0809">Transit peptide</keyword>
<protein>
    <submittedName>
        <fullName evidence="4">Uncharacterized protein</fullName>
    </submittedName>
</protein>
<keyword evidence="5" id="KW-1185">Reference proteome</keyword>
<dbReference type="PANTHER" id="PTHR13068">
    <property type="entry name" value="CGI-12 PROTEIN-RELATED"/>
    <property type="match status" value="1"/>
</dbReference>
<dbReference type="GO" id="GO:0006353">
    <property type="term" value="P:DNA-templated transcription termination"/>
    <property type="evidence" value="ECO:0007669"/>
    <property type="project" value="UniProtKB-KW"/>
</dbReference>
<keyword evidence="2" id="KW-0806">Transcription termination</keyword>
<dbReference type="InterPro" id="IPR003690">
    <property type="entry name" value="MTERF"/>
</dbReference>
<organism evidence="4 5">
    <name type="scientific">Cinchona calisaya</name>
    <dbReference type="NCBI Taxonomy" id="153742"/>
    <lineage>
        <taxon>Eukaryota</taxon>
        <taxon>Viridiplantae</taxon>
        <taxon>Streptophyta</taxon>
        <taxon>Embryophyta</taxon>
        <taxon>Tracheophyta</taxon>
        <taxon>Spermatophyta</taxon>
        <taxon>Magnoliopsida</taxon>
        <taxon>eudicotyledons</taxon>
        <taxon>Gunneridae</taxon>
        <taxon>Pentapetalae</taxon>
        <taxon>asterids</taxon>
        <taxon>lamiids</taxon>
        <taxon>Gentianales</taxon>
        <taxon>Rubiaceae</taxon>
        <taxon>Cinchonoideae</taxon>
        <taxon>Cinchoneae</taxon>
        <taxon>Cinchona</taxon>
    </lineage>
</organism>
<evidence type="ECO:0000313" key="4">
    <source>
        <dbReference type="EMBL" id="KAL3517471.1"/>
    </source>
</evidence>
<keyword evidence="2" id="KW-0804">Transcription</keyword>
<sequence>MLSFLCHCPRVFLTSSLHKYNNTRHFSSLSAASAATAKLERAELVDSLLRSYGFNDTQISKLQTLRPRALTLHPHKIILPKFEFLRSIGVSEVDLPKIIAFNPAILETSLQGRLIPSYNFLKSLSLSDEEIITMMKNYWRIFQSDEEKTIGPKVELLKSLGVPQPAISLLLVHYPSVVHLSFVSFKNCVDKALAMGFDPSVGHFVQAIKAFSRFNKQDFQDLMEVYRRWGFSDDEILSVFRSQPLCMDSSEKKITRAMEFLINEMQWQPSAVVRWPTILRYSLEKRIVPRCKVIKLLIAHNLVEESISFGSFISISEQLFLDRYVENWLNVLPGLLGVYRGGNGMVENPPKVET</sequence>
<dbReference type="EMBL" id="JBJUIK010000009">
    <property type="protein sequence ID" value="KAL3517471.1"/>
    <property type="molecule type" value="Genomic_DNA"/>
</dbReference>
<dbReference type="Proteomes" id="UP001630127">
    <property type="component" value="Unassembled WGS sequence"/>
</dbReference>
<dbReference type="AlphaFoldDB" id="A0ABD2ZDD4"/>
<accession>A0ABD2ZDD4</accession>
<dbReference type="InterPro" id="IPR038538">
    <property type="entry name" value="MTERF_sf"/>
</dbReference>
<dbReference type="SMART" id="SM00733">
    <property type="entry name" value="Mterf"/>
    <property type="match status" value="6"/>
</dbReference>
<gene>
    <name evidence="4" type="ORF">ACH5RR_020060</name>
</gene>
<comment type="caution">
    <text evidence="4">The sequence shown here is derived from an EMBL/GenBank/DDBJ whole genome shotgun (WGS) entry which is preliminary data.</text>
</comment>
<reference evidence="4 5" key="1">
    <citation type="submission" date="2024-11" db="EMBL/GenBank/DDBJ databases">
        <title>A near-complete genome assembly of Cinchona calisaya.</title>
        <authorList>
            <person name="Lian D.C."/>
            <person name="Zhao X.W."/>
            <person name="Wei L."/>
        </authorList>
    </citation>
    <scope>NUCLEOTIDE SEQUENCE [LARGE SCALE GENOMIC DNA]</scope>
    <source>
        <tissue evidence="4">Nenye</tissue>
    </source>
</reference>
<dbReference type="FunFam" id="1.25.70.10:FF:000001">
    <property type="entry name" value="Mitochondrial transcription termination factor-like"/>
    <property type="match status" value="1"/>
</dbReference>
<dbReference type="Gene3D" id="1.25.70.10">
    <property type="entry name" value="Transcription termination factor 3, mitochondrial"/>
    <property type="match status" value="1"/>
</dbReference>